<dbReference type="AlphaFoldDB" id="A0A5J4KBA9"/>
<name>A0A5J4KBA9_9CHLR</name>
<evidence type="ECO:0000313" key="1">
    <source>
        <dbReference type="EMBL" id="GER83960.1"/>
    </source>
</evidence>
<protein>
    <submittedName>
        <fullName evidence="1">Uncharacterized protein</fullName>
    </submittedName>
</protein>
<gene>
    <name evidence="1" type="ORF">KTAU_25970</name>
</gene>
<dbReference type="Proteomes" id="UP000334820">
    <property type="component" value="Unassembled WGS sequence"/>
</dbReference>
<evidence type="ECO:0000313" key="2">
    <source>
        <dbReference type="Proteomes" id="UP000334820"/>
    </source>
</evidence>
<sequence>MAPASGLDAIAGQGISAHTLAECQLAACQTLGAYPLPCALQNSRQQNPYDNANNIARIRLMLVSPLP</sequence>
<keyword evidence="2" id="KW-1185">Reference proteome</keyword>
<proteinExistence type="predicted"/>
<organism evidence="1 2">
    <name type="scientific">Thermogemmatispora aurantia</name>
    <dbReference type="NCBI Taxonomy" id="2045279"/>
    <lineage>
        <taxon>Bacteria</taxon>
        <taxon>Bacillati</taxon>
        <taxon>Chloroflexota</taxon>
        <taxon>Ktedonobacteria</taxon>
        <taxon>Thermogemmatisporales</taxon>
        <taxon>Thermogemmatisporaceae</taxon>
        <taxon>Thermogemmatispora</taxon>
    </lineage>
</organism>
<dbReference type="EMBL" id="BKZV01000003">
    <property type="protein sequence ID" value="GER83960.1"/>
    <property type="molecule type" value="Genomic_DNA"/>
</dbReference>
<reference evidence="1 2" key="1">
    <citation type="journal article" date="2019" name="Int. J. Syst. Evol. Microbiol.">
        <title>Thermogemmatispora aurantia sp. nov. and Thermogemmatispora argillosa sp. nov., within the class Ktedonobacteria, and emended description of the genus Thermogemmatispora.</title>
        <authorList>
            <person name="Zheng Y."/>
            <person name="Wang C.M."/>
            <person name="Sakai Y."/>
            <person name="Abe K."/>
            <person name="Yokota A."/>
            <person name="Yabe S."/>
        </authorList>
    </citation>
    <scope>NUCLEOTIDE SEQUENCE [LARGE SCALE GENOMIC DNA]</scope>
    <source>
        <strain evidence="1 2">A1-2</strain>
    </source>
</reference>
<comment type="caution">
    <text evidence="1">The sequence shown here is derived from an EMBL/GenBank/DDBJ whole genome shotgun (WGS) entry which is preliminary data.</text>
</comment>
<accession>A0A5J4KBA9</accession>